<dbReference type="InterPro" id="IPR000571">
    <property type="entry name" value="Znf_CCCH"/>
</dbReference>
<dbReference type="Gene3D" id="3.40.50.300">
    <property type="entry name" value="P-loop containing nucleotide triphosphate hydrolases"/>
    <property type="match status" value="2"/>
</dbReference>
<evidence type="ECO:0000313" key="14">
    <source>
        <dbReference type="Proteomes" id="UP001152649"/>
    </source>
</evidence>
<keyword evidence="3 9" id="KW-0479">Metal-binding</keyword>
<keyword evidence="5 9" id="KW-0863">Zinc-finger</keyword>
<evidence type="ECO:0000256" key="10">
    <source>
        <dbReference type="SAM" id="MobiDB-lite"/>
    </source>
</evidence>
<dbReference type="Proteomes" id="UP001152649">
    <property type="component" value="Unassembled WGS sequence"/>
</dbReference>
<dbReference type="SMART" id="SM00438">
    <property type="entry name" value="ZnF_NFX"/>
    <property type="match status" value="3"/>
</dbReference>
<evidence type="ECO:0000256" key="7">
    <source>
        <dbReference type="ARBA" id="ARBA00022833"/>
    </source>
</evidence>
<dbReference type="GO" id="GO:0004386">
    <property type="term" value="F:helicase activity"/>
    <property type="evidence" value="ECO:0007669"/>
    <property type="project" value="InterPro"/>
</dbReference>
<dbReference type="InterPro" id="IPR027417">
    <property type="entry name" value="P-loop_NTPase"/>
</dbReference>
<dbReference type="Pfam" id="PF13086">
    <property type="entry name" value="AAA_11"/>
    <property type="match status" value="1"/>
</dbReference>
<dbReference type="CDD" id="cd17936">
    <property type="entry name" value="EEXXEc_NFX1"/>
    <property type="match status" value="1"/>
</dbReference>
<evidence type="ECO:0000256" key="1">
    <source>
        <dbReference type="ARBA" id="ARBA00004496"/>
    </source>
</evidence>
<dbReference type="SMART" id="SM00356">
    <property type="entry name" value="ZnF_C3H1"/>
    <property type="match status" value="1"/>
</dbReference>
<evidence type="ECO:0000259" key="12">
    <source>
        <dbReference type="PROSITE" id="PS51981"/>
    </source>
</evidence>
<keyword evidence="7 9" id="KW-0862">Zinc</keyword>
<evidence type="ECO:0008006" key="15">
    <source>
        <dbReference type="Google" id="ProtNLM"/>
    </source>
</evidence>
<feature type="region of interest" description="Disordered" evidence="10">
    <location>
        <begin position="1"/>
        <end position="24"/>
    </location>
</feature>
<dbReference type="PROSITE" id="PS50103">
    <property type="entry name" value="ZF_C3H1"/>
    <property type="match status" value="1"/>
</dbReference>
<evidence type="ECO:0000256" key="3">
    <source>
        <dbReference type="ARBA" id="ARBA00022723"/>
    </source>
</evidence>
<dbReference type="PANTHER" id="PTHR10887:SF445">
    <property type="entry name" value="NFX1-TYPE ZINC FINGER-CONTAINING PROTEIN 1"/>
    <property type="match status" value="1"/>
</dbReference>
<dbReference type="InterPro" id="IPR047187">
    <property type="entry name" value="SF1_C_Upf1"/>
</dbReference>
<dbReference type="InterPro" id="IPR041677">
    <property type="entry name" value="DNA2/NAM7_AAA_11"/>
</dbReference>
<keyword evidence="6" id="KW-0378">Hydrolase</keyword>
<dbReference type="GO" id="GO:0005737">
    <property type="term" value="C:cytoplasm"/>
    <property type="evidence" value="ECO:0007669"/>
    <property type="project" value="UniProtKB-SubCell"/>
</dbReference>
<sequence>MTHRGNWRSRGNTSNRGGPKSFRKRNQSDTFCVHFQRGTCHYGESCRFSHDVNKASDSRSNPAAYHHTTHDLDARNQYFDWKKFLRNGISRSVYSLMKQEELLQFWNGALEILESDSRENHQFLAKDLVNDELHGYDFILATAETHNSEGIIPAYYEPFLKVITHHSLLDCLSIESYVGTLYTSFGGTNGDRAIRYLSDVCQSLMGIGEETSESASAISLDTVKLLLNALYQLLSRVRRARFHDELPVLLNLSRELASKITEECSKADLDGLQSRIEVMQSLVTSASRNLVTPRVHEGDPQRTRPVLSSFPMDVQTPGGRHDNDLADISEILILPTLGEIVNINPEYLPSTNFLQPHFLADPLQRYIDSMFRLLRHDIFGSAKDVLRGLQQQTDLTQSPYPSCKDSAAHLYPGAQVQHIFINGRNELEAIVSFSIPPQLRKRASKEQSKWWEDSSRLDEGSLICFLTSQGTHRKLIFLEVTVKNASKNQAHQNKSSLVSDRHSPSITVKLAACLQHELMFLGQLYSERLTGILVEFHGLIPATFVPILENLQQIQREGDLAFRKWVLPDSKSDEDRHNVPPPAYARKSGFIFPLTSISTPTADSVALDPSTPESVDTLKLQAQTGLDYGQCQGLIAALTREYALIQGPPGTGKSYLGVKVVQTLLEIKKNANLKPIIVMCYTNHALDQFLKHLLGVGIQKVIRIGGRSQAPELEGKNLRVVSKDFGKTKVESQTLGKSYGELEAHIEDAGYAMKPLHQSQKGLSWAAMGNFVRRKWPAIHEQLDRPDLEGFTTVTDDKLLHWLGVKSKRIQKVQNEDEVDVVRLERLTRAAQEDIHTLTKPERQILAIEWFKQWRESEIARIFEAIDHAASLRNDINAVHDEVNRRALIQADVIGITTTSLARHIKTLRRLGSKVIICEEAAEVMEAHVISALMPGVEHFIQIGDHRQLRPQIQNYSLSLESSTGMAWQLDRSQFERRALGEPGLKPAPIAQLNVQRRMRPEISQLIRRVYPKLEDHESTTALPNVVGMRDNLFWLDHQCEEDSRDDGSRVKSHSNQWEVDMATALVRHLVRQGEYKSTDIALLTPYTGQLRKLRTSLSKDFEICLSERDLETLAADGFEKVEDEDPESNSRKALEKKTLLQTLRLATVDNFQGEEAKVIVVSLVRSNKKRKVGFLRTENRINVLLSRAQHGMYLIGNAETYLNVEMWADVHSQLSRANAVGTELVLCCPRHPDTSIRCSEPHDFERKSPEGGCSLLCDRRLEPCGHQCQAKCHSTVMHDGFACGKPCPRIRSTCHHECPKLCGEDCGLCLTKIQDVELPCGHIKKVVYCHHMLNLELINCDVEVEKTVPKCGHKIKIGCFKDVTSPMFRCPEPCTDILSCGHNCSDYCGNCLQKVVDGRRITKHPKCTKICDRPHGVCNHRCPKECHDGESCGSCEAKCEVRCSHSACDSTCEKACAPCIEKCTWSCAHQGSCSMPCAAPCNRLPCDKRCTKNLECGHQCPSLCGEDCPNNLCQKCGDKSDARVDFIEMKDYSEINLDETPIIVLGCGHFFTSESVDGLVGLDQVYTRDKDGKFEDLRDLSSSLATAIPSCPDCKQPIRQFVTKRYNRVVNRAVMDETYKRFLAKGRIDLANLESRLNDIEHKLNSKGAFLLPGNAAAKLKALEIEALKLSKTMQAENQPMKRLMDAITTSQKLEQDEIASLSARMEATNLSIQEPDSQITLGARLIQMKSQEIAISHLFKVAESRKDPPEARPGVIKVSPMLTRVLENYRDLIAQAHERSLYRIVITATISFAKIAQLDAWYRRTHPAKSTSDLNPKEASANPGKLENRTETIRDLLTTALKLCDGLGSCPELQEQVQEMTRLYEGPRYETVTLEELESIKTAMVSGRRGITTHSGHWYNCVNRHPFAIGECGMPMEQARCPECGAPIGGQNHAAVAGVSRAREME</sequence>
<feature type="zinc finger region" description="C3H1-type" evidence="9">
    <location>
        <begin position="26"/>
        <end position="53"/>
    </location>
</feature>
<accession>A0A9W4K6B7</accession>
<keyword evidence="2" id="KW-0963">Cytoplasm</keyword>
<evidence type="ECO:0000256" key="9">
    <source>
        <dbReference type="PROSITE-ProRule" id="PRU00723"/>
    </source>
</evidence>
<name>A0A9W4K6B7_9EURO</name>
<feature type="domain" description="C3H1-type" evidence="11">
    <location>
        <begin position="26"/>
        <end position="53"/>
    </location>
</feature>
<evidence type="ECO:0000256" key="4">
    <source>
        <dbReference type="ARBA" id="ARBA00022737"/>
    </source>
</evidence>
<proteinExistence type="predicted"/>
<evidence type="ECO:0000256" key="2">
    <source>
        <dbReference type="ARBA" id="ARBA00022490"/>
    </source>
</evidence>
<dbReference type="Pfam" id="PF20173">
    <property type="entry name" value="ZnF_RZ-type"/>
    <property type="match status" value="1"/>
</dbReference>
<evidence type="ECO:0000256" key="5">
    <source>
        <dbReference type="ARBA" id="ARBA00022771"/>
    </source>
</evidence>
<dbReference type="GO" id="GO:0031380">
    <property type="term" value="C:nuclear RNA-directed RNA polymerase complex"/>
    <property type="evidence" value="ECO:0007669"/>
    <property type="project" value="TreeGrafter"/>
</dbReference>
<dbReference type="SUPFAM" id="SSF52540">
    <property type="entry name" value="P-loop containing nucleoside triphosphate hydrolases"/>
    <property type="match status" value="1"/>
</dbReference>
<dbReference type="CDD" id="cd18808">
    <property type="entry name" value="SF1_C_Upf1"/>
    <property type="match status" value="1"/>
</dbReference>
<dbReference type="PROSITE" id="PS51981">
    <property type="entry name" value="ZF_RZ"/>
    <property type="match status" value="1"/>
</dbReference>
<dbReference type="EMBL" id="CAJVPG010000472">
    <property type="protein sequence ID" value="CAG8431728.1"/>
    <property type="molecule type" value="Genomic_DNA"/>
</dbReference>
<dbReference type="GO" id="GO:0031048">
    <property type="term" value="P:regulatory ncRNA-mediated heterochromatin formation"/>
    <property type="evidence" value="ECO:0007669"/>
    <property type="project" value="TreeGrafter"/>
</dbReference>
<evidence type="ECO:0000256" key="6">
    <source>
        <dbReference type="ARBA" id="ARBA00022806"/>
    </source>
</evidence>
<dbReference type="PANTHER" id="PTHR10887">
    <property type="entry name" value="DNA2/NAM7 HELICASE FAMILY"/>
    <property type="match status" value="1"/>
</dbReference>
<evidence type="ECO:0000313" key="13">
    <source>
        <dbReference type="EMBL" id="CAG8431728.1"/>
    </source>
</evidence>
<protein>
    <recommendedName>
        <fullName evidence="15">NFX1-type zinc finger-containing protein 1</fullName>
    </recommendedName>
</protein>
<dbReference type="FunFam" id="3.40.50.300:FF:001660">
    <property type="entry name" value="NF-X1 finger and helicase protein, putative"/>
    <property type="match status" value="1"/>
</dbReference>
<comment type="subcellular location">
    <subcellularLocation>
        <location evidence="1">Cytoplasm</location>
    </subcellularLocation>
</comment>
<keyword evidence="6" id="KW-0347">Helicase</keyword>
<dbReference type="CDD" id="cd06008">
    <property type="entry name" value="NF-X1-zinc-finger"/>
    <property type="match status" value="2"/>
</dbReference>
<reference evidence="13" key="1">
    <citation type="submission" date="2021-07" db="EMBL/GenBank/DDBJ databases">
        <authorList>
            <person name="Branca A.L. A."/>
        </authorList>
    </citation>
    <scope>NUCLEOTIDE SEQUENCE</scope>
</reference>
<organism evidence="13 14">
    <name type="scientific">Penicillium salamii</name>
    <dbReference type="NCBI Taxonomy" id="1612424"/>
    <lineage>
        <taxon>Eukaryota</taxon>
        <taxon>Fungi</taxon>
        <taxon>Dikarya</taxon>
        <taxon>Ascomycota</taxon>
        <taxon>Pezizomycotina</taxon>
        <taxon>Eurotiomycetes</taxon>
        <taxon>Eurotiomycetidae</taxon>
        <taxon>Eurotiales</taxon>
        <taxon>Aspergillaceae</taxon>
        <taxon>Penicillium</taxon>
    </lineage>
</organism>
<dbReference type="InterPro" id="IPR000967">
    <property type="entry name" value="Znf_NFX1"/>
</dbReference>
<keyword evidence="6" id="KW-0067">ATP-binding</keyword>
<dbReference type="GO" id="GO:0008270">
    <property type="term" value="F:zinc ion binding"/>
    <property type="evidence" value="ECO:0007669"/>
    <property type="project" value="UniProtKB-KW"/>
</dbReference>
<dbReference type="InterPro" id="IPR046439">
    <property type="entry name" value="ZF_RZ_dom"/>
</dbReference>
<keyword evidence="6" id="KW-0547">Nucleotide-binding</keyword>
<comment type="caution">
    <text evidence="13">The sequence shown here is derived from an EMBL/GenBank/DDBJ whole genome shotgun (WGS) entry which is preliminary data.</text>
</comment>
<dbReference type="InterPro" id="IPR041679">
    <property type="entry name" value="DNA2/NAM7-like_C"/>
</dbReference>
<evidence type="ECO:0000259" key="11">
    <source>
        <dbReference type="PROSITE" id="PS50103"/>
    </source>
</evidence>
<dbReference type="Pfam" id="PF13087">
    <property type="entry name" value="AAA_12"/>
    <property type="match status" value="1"/>
</dbReference>
<gene>
    <name evidence="13" type="ORF">PSALAMII_LOCUS11604</name>
</gene>
<evidence type="ECO:0000256" key="8">
    <source>
        <dbReference type="ARBA" id="ARBA00022859"/>
    </source>
</evidence>
<keyword evidence="14" id="KW-1185">Reference proteome</keyword>
<keyword evidence="4" id="KW-0677">Repeat</keyword>
<feature type="domain" description="RZ-type" evidence="12">
    <location>
        <begin position="1874"/>
        <end position="1948"/>
    </location>
</feature>
<keyword evidence="8" id="KW-0391">Immunity</keyword>
<dbReference type="InterPro" id="IPR045055">
    <property type="entry name" value="DNA2/NAM7-like"/>
</dbReference>
<dbReference type="GO" id="GO:0002376">
    <property type="term" value="P:immune system process"/>
    <property type="evidence" value="ECO:0007669"/>
    <property type="project" value="UniProtKB-KW"/>
</dbReference>